<feature type="compositionally biased region" description="Basic and acidic residues" evidence="1">
    <location>
        <begin position="204"/>
        <end position="213"/>
    </location>
</feature>
<accession>A0A5B9P6H9</accession>
<proteinExistence type="predicted"/>
<evidence type="ECO:0000256" key="1">
    <source>
        <dbReference type="SAM" id="MobiDB-lite"/>
    </source>
</evidence>
<reference evidence="2 3" key="1">
    <citation type="submission" date="2019-08" db="EMBL/GenBank/DDBJ databases">
        <title>Deep-cultivation of Planctomycetes and their phenomic and genomic characterization uncovers novel biology.</title>
        <authorList>
            <person name="Wiegand S."/>
            <person name="Jogler M."/>
            <person name="Boedeker C."/>
            <person name="Pinto D."/>
            <person name="Vollmers J."/>
            <person name="Rivas-Marin E."/>
            <person name="Kohn T."/>
            <person name="Peeters S.H."/>
            <person name="Heuer A."/>
            <person name="Rast P."/>
            <person name="Oberbeckmann S."/>
            <person name="Bunk B."/>
            <person name="Jeske O."/>
            <person name="Meyerdierks A."/>
            <person name="Storesund J.E."/>
            <person name="Kallscheuer N."/>
            <person name="Luecker S."/>
            <person name="Lage O.M."/>
            <person name="Pohl T."/>
            <person name="Merkel B.J."/>
            <person name="Hornburger P."/>
            <person name="Mueller R.-W."/>
            <person name="Bruemmer F."/>
            <person name="Labrenz M."/>
            <person name="Spormann A.M."/>
            <person name="Op den Camp H."/>
            <person name="Overmann J."/>
            <person name="Amann R."/>
            <person name="Jetten M.S.M."/>
            <person name="Mascher T."/>
            <person name="Medema M.H."/>
            <person name="Devos D.P."/>
            <person name="Kaster A.-K."/>
            <person name="Ovreas L."/>
            <person name="Rohde M."/>
            <person name="Galperin M.Y."/>
            <person name="Jogler C."/>
        </authorList>
    </citation>
    <scope>NUCLEOTIDE SEQUENCE [LARGE SCALE GENOMIC DNA]</scope>
    <source>
        <strain evidence="2 3">FC18</strain>
    </source>
</reference>
<keyword evidence="3" id="KW-1185">Reference proteome</keyword>
<dbReference type="STRING" id="980251.GCA_001642875_03545"/>
<protein>
    <submittedName>
        <fullName evidence="2">Uncharacterized protein</fullName>
    </submittedName>
</protein>
<dbReference type="AlphaFoldDB" id="A0A5B9P6H9"/>
<evidence type="ECO:0000313" key="3">
    <source>
        <dbReference type="Proteomes" id="UP000322214"/>
    </source>
</evidence>
<sequence>MNFSLKHLLSITLLSVLTVNGLNNLRETKLVQQNCRRTKHIVDKRIGQTEHFAEKKLIFTRAANAFDQRRDKLENADVFFRPVAMMHQRLQIDDLKNLFVAASDDGNPDSKSHVDKSFRIIVPESRRFELCLGYHATNDGGSKDPPLLRESSYFSPELQFRKQLTAGDHFVQLSVTSFQDRDSVTLKIDGVNLHQSSRPSVPMRHPDWVDSKRPNPLKHQTRAEISKELETLAELNRRKTHALSTTDKNLFEAESLLLADINHWPTVEDPESLSLVIRDSDLNKRLRQQNSTNDDE</sequence>
<feature type="region of interest" description="Disordered" evidence="1">
    <location>
        <begin position="195"/>
        <end position="215"/>
    </location>
</feature>
<evidence type="ECO:0000313" key="2">
    <source>
        <dbReference type="EMBL" id="QEG22197.1"/>
    </source>
</evidence>
<organism evidence="2 3">
    <name type="scientific">Mariniblastus fucicola</name>
    <dbReference type="NCBI Taxonomy" id="980251"/>
    <lineage>
        <taxon>Bacteria</taxon>
        <taxon>Pseudomonadati</taxon>
        <taxon>Planctomycetota</taxon>
        <taxon>Planctomycetia</taxon>
        <taxon>Pirellulales</taxon>
        <taxon>Pirellulaceae</taxon>
        <taxon>Mariniblastus</taxon>
    </lineage>
</organism>
<dbReference type="RefSeq" id="WP_075082296.1">
    <property type="nucleotide sequence ID" value="NZ_CP042912.1"/>
</dbReference>
<dbReference type="Proteomes" id="UP000322214">
    <property type="component" value="Chromosome"/>
</dbReference>
<dbReference type="KEGG" id="mff:MFFC18_20580"/>
<gene>
    <name evidence="2" type="ORF">MFFC18_20580</name>
</gene>
<name>A0A5B9P6H9_9BACT</name>
<dbReference type="EMBL" id="CP042912">
    <property type="protein sequence ID" value="QEG22197.1"/>
    <property type="molecule type" value="Genomic_DNA"/>
</dbReference>